<dbReference type="EMBL" id="UAVY01000001">
    <property type="protein sequence ID" value="SQB21859.1"/>
    <property type="molecule type" value="Genomic_DNA"/>
</dbReference>
<evidence type="ECO:0000313" key="1">
    <source>
        <dbReference type="EMBL" id="SQB21859.1"/>
    </source>
</evidence>
<name>A0A2X2X7K6_CITKO</name>
<proteinExistence type="predicted"/>
<reference evidence="1 2" key="1">
    <citation type="submission" date="2018-06" db="EMBL/GenBank/DDBJ databases">
        <authorList>
            <consortium name="Pathogen Informatics"/>
            <person name="Doyle S."/>
        </authorList>
    </citation>
    <scope>NUCLEOTIDE SEQUENCE [LARGE SCALE GENOMIC DNA]</scope>
    <source>
        <strain evidence="1 2">NCTC10786</strain>
    </source>
</reference>
<protein>
    <submittedName>
        <fullName evidence="1">Uncharacterized protein</fullName>
    </submittedName>
</protein>
<sequence length="41" mass="4611">MLCAIRCEQRALTQDDVVLLINALKGWQQQNPFSAECGAYL</sequence>
<gene>
    <name evidence="1" type="ORF">NCTC10786_01081</name>
</gene>
<organism evidence="1 2">
    <name type="scientific">Citrobacter koseri</name>
    <name type="common">Citrobacter diversus</name>
    <dbReference type="NCBI Taxonomy" id="545"/>
    <lineage>
        <taxon>Bacteria</taxon>
        <taxon>Pseudomonadati</taxon>
        <taxon>Pseudomonadota</taxon>
        <taxon>Gammaproteobacteria</taxon>
        <taxon>Enterobacterales</taxon>
        <taxon>Enterobacteriaceae</taxon>
        <taxon>Citrobacter</taxon>
    </lineage>
</organism>
<accession>A0A2X2X7K6</accession>
<evidence type="ECO:0000313" key="2">
    <source>
        <dbReference type="Proteomes" id="UP000251584"/>
    </source>
</evidence>
<dbReference type="AlphaFoldDB" id="A0A2X2X7K6"/>
<dbReference type="Proteomes" id="UP000251584">
    <property type="component" value="Unassembled WGS sequence"/>
</dbReference>